<dbReference type="AlphaFoldDB" id="A0A4R3PWR7"/>
<dbReference type="SUPFAM" id="SSF57938">
    <property type="entry name" value="DnaJ/Hsp40 cysteine-rich domain"/>
    <property type="match status" value="1"/>
</dbReference>
<gene>
    <name evidence="2" type="ORF">EV132_13065</name>
</gene>
<reference evidence="2 3" key="1">
    <citation type="submission" date="2019-03" db="EMBL/GenBank/DDBJ databases">
        <title>Genomic Encyclopedia of Type Strains, Phase IV (KMG-V): Genome sequencing to study the core and pangenomes of soil and plant-associated prokaryotes.</title>
        <authorList>
            <person name="Whitman W."/>
        </authorList>
    </citation>
    <scope>NUCLEOTIDE SEQUENCE [LARGE SCALE GENOMIC DNA]</scope>
    <source>
        <strain evidence="2 3">Hc14</strain>
    </source>
</reference>
<dbReference type="InterPro" id="IPR036410">
    <property type="entry name" value="HSP_DnaJ_Cys-rich_dom_sf"/>
</dbReference>
<sequence length="60" mass="6278">MKNQEPKHAKKENIDAVPHSTPYAAENICRRCRGTGRVGGETCPECDGTGKVPTPVGGAG</sequence>
<name>A0A4R3PWR7_RHISU</name>
<organism evidence="2 3">
    <name type="scientific">Rhizobium sullae</name>
    <name type="common">Rhizobium hedysari</name>
    <dbReference type="NCBI Taxonomy" id="50338"/>
    <lineage>
        <taxon>Bacteria</taxon>
        <taxon>Pseudomonadati</taxon>
        <taxon>Pseudomonadota</taxon>
        <taxon>Alphaproteobacteria</taxon>
        <taxon>Hyphomicrobiales</taxon>
        <taxon>Rhizobiaceae</taxon>
        <taxon>Rhizobium/Agrobacterium group</taxon>
        <taxon>Rhizobium</taxon>
    </lineage>
</organism>
<comment type="caution">
    <text evidence="2">The sequence shown here is derived from an EMBL/GenBank/DDBJ whole genome shotgun (WGS) entry which is preliminary data.</text>
</comment>
<feature type="region of interest" description="Disordered" evidence="1">
    <location>
        <begin position="40"/>
        <end position="60"/>
    </location>
</feature>
<evidence type="ECO:0008006" key="4">
    <source>
        <dbReference type="Google" id="ProtNLM"/>
    </source>
</evidence>
<dbReference type="EMBL" id="SMBH01000030">
    <property type="protein sequence ID" value="TCU07035.1"/>
    <property type="molecule type" value="Genomic_DNA"/>
</dbReference>
<feature type="compositionally biased region" description="Basic and acidic residues" evidence="1">
    <location>
        <begin position="1"/>
        <end position="14"/>
    </location>
</feature>
<dbReference type="Gene3D" id="6.20.20.10">
    <property type="match status" value="1"/>
</dbReference>
<proteinExistence type="predicted"/>
<evidence type="ECO:0000256" key="1">
    <source>
        <dbReference type="SAM" id="MobiDB-lite"/>
    </source>
</evidence>
<accession>A0A4R3PWR7</accession>
<evidence type="ECO:0000313" key="2">
    <source>
        <dbReference type="EMBL" id="TCU07035.1"/>
    </source>
</evidence>
<feature type="region of interest" description="Disordered" evidence="1">
    <location>
        <begin position="1"/>
        <end position="20"/>
    </location>
</feature>
<evidence type="ECO:0000313" key="3">
    <source>
        <dbReference type="Proteomes" id="UP000294576"/>
    </source>
</evidence>
<protein>
    <recommendedName>
        <fullName evidence="4">Molecular chaperone DnaJ</fullName>
    </recommendedName>
</protein>
<dbReference type="Proteomes" id="UP000294576">
    <property type="component" value="Unassembled WGS sequence"/>
</dbReference>